<reference evidence="2 3" key="1">
    <citation type="submission" date="2020-04" db="EMBL/GenBank/DDBJ databases">
        <title>Genome sequencing of novel species.</title>
        <authorList>
            <person name="Heo J."/>
            <person name="Kim S.-J."/>
            <person name="Kim J.-S."/>
            <person name="Hong S.-B."/>
            <person name="Kwon S.-W."/>
        </authorList>
    </citation>
    <scope>NUCLEOTIDE SEQUENCE [LARGE SCALE GENOMIC DNA]</scope>
    <source>
        <strain evidence="2 3">F39-2</strain>
    </source>
</reference>
<keyword evidence="1" id="KW-0812">Transmembrane</keyword>
<keyword evidence="1" id="KW-0472">Membrane</keyword>
<dbReference type="KEGG" id="mrob:HH214_03955"/>
<dbReference type="EMBL" id="CP051682">
    <property type="protein sequence ID" value="QJD95090.1"/>
    <property type="molecule type" value="Genomic_DNA"/>
</dbReference>
<sequence length="252" mass="28810">MLRRVKEERSLKENLMLASSTALVSGGINVAGVMAFLAFTTNVTGHVATLARHVVEQNIREILVFFAWLFMFFFGAFVSSFLIRSFEPKSRYRAHATPILFEIVILLLVAIYGHHFYDENRTEREIIIGAILFSMGLQNSMVSNISGGLIKVTHLSGLLTDFGSEVGEWLHPNRKNDTVLRNKLFIRMTILTCYFIGGILGGYLFTILDFQVFYFIPALLMLIISYDILPLMRYKTQQFFSIFSSRKKSTQY</sequence>
<name>A0A7L5DVH4_9SPHI</name>
<dbReference type="AlphaFoldDB" id="A0A7L5DVH4"/>
<feature type="transmembrane region" description="Helical" evidence="1">
    <location>
        <begin position="211"/>
        <end position="229"/>
    </location>
</feature>
<keyword evidence="3" id="KW-1185">Reference proteome</keyword>
<dbReference type="RefSeq" id="WP_169606107.1">
    <property type="nucleotide sequence ID" value="NZ_CP051682.1"/>
</dbReference>
<evidence type="ECO:0000256" key="1">
    <source>
        <dbReference type="SAM" id="Phobius"/>
    </source>
</evidence>
<gene>
    <name evidence="2" type="ORF">HH214_03955</name>
</gene>
<feature type="transmembrane region" description="Helical" evidence="1">
    <location>
        <begin position="62"/>
        <end position="83"/>
    </location>
</feature>
<evidence type="ECO:0000313" key="2">
    <source>
        <dbReference type="EMBL" id="QJD95090.1"/>
    </source>
</evidence>
<protein>
    <submittedName>
        <fullName evidence="2">DUF1275 domain-containing protein</fullName>
    </submittedName>
</protein>
<evidence type="ECO:0000313" key="3">
    <source>
        <dbReference type="Proteomes" id="UP000503278"/>
    </source>
</evidence>
<keyword evidence="1" id="KW-1133">Transmembrane helix</keyword>
<dbReference type="Proteomes" id="UP000503278">
    <property type="component" value="Chromosome"/>
</dbReference>
<dbReference type="InterPro" id="IPR010699">
    <property type="entry name" value="DUF1275"/>
</dbReference>
<accession>A0A7L5DVH4</accession>
<feature type="transmembrane region" description="Helical" evidence="1">
    <location>
        <begin position="21"/>
        <end position="42"/>
    </location>
</feature>
<feature type="transmembrane region" description="Helical" evidence="1">
    <location>
        <begin position="184"/>
        <end position="205"/>
    </location>
</feature>
<organism evidence="2 3">
    <name type="scientific">Mucilaginibacter robiniae</name>
    <dbReference type="NCBI Taxonomy" id="2728022"/>
    <lineage>
        <taxon>Bacteria</taxon>
        <taxon>Pseudomonadati</taxon>
        <taxon>Bacteroidota</taxon>
        <taxon>Sphingobacteriia</taxon>
        <taxon>Sphingobacteriales</taxon>
        <taxon>Sphingobacteriaceae</taxon>
        <taxon>Mucilaginibacter</taxon>
    </lineage>
</organism>
<proteinExistence type="predicted"/>
<dbReference type="Pfam" id="PF06912">
    <property type="entry name" value="DUF1275"/>
    <property type="match status" value="1"/>
</dbReference>
<feature type="transmembrane region" description="Helical" evidence="1">
    <location>
        <begin position="95"/>
        <end position="114"/>
    </location>
</feature>
<dbReference type="PANTHER" id="PTHR37314">
    <property type="entry name" value="SLR0142 PROTEIN"/>
    <property type="match status" value="1"/>
</dbReference>
<dbReference type="PANTHER" id="PTHR37314:SF4">
    <property type="entry name" value="UPF0700 TRANSMEMBRANE PROTEIN YOAK"/>
    <property type="match status" value="1"/>
</dbReference>